<proteinExistence type="predicted"/>
<evidence type="ECO:0000313" key="3">
    <source>
        <dbReference type="Proteomes" id="UP000574133"/>
    </source>
</evidence>
<keyword evidence="1" id="KW-0175">Coiled coil</keyword>
<dbReference type="Proteomes" id="UP000574133">
    <property type="component" value="Unassembled WGS sequence"/>
</dbReference>
<reference evidence="2 3" key="1">
    <citation type="submission" date="2020-08" db="EMBL/GenBank/DDBJ databases">
        <title>Cohnella phylogeny.</title>
        <authorList>
            <person name="Dunlap C."/>
        </authorList>
    </citation>
    <scope>NUCLEOTIDE SEQUENCE [LARGE SCALE GENOMIC DNA]</scope>
    <source>
        <strain evidence="2 3">DSM 103658</strain>
    </source>
</reference>
<sequence>MHETAGSIPAGNASQRRNAEVFSFLESLIEKRQQEIADIEEMVERYERRIRKEEQAYRTMSPIRRMLAGKKPDHHVAVEYIHYVKKPMEKARLLREEIRRYREMLEGKMPIEISDL</sequence>
<keyword evidence="3" id="KW-1185">Reference proteome</keyword>
<comment type="caution">
    <text evidence="2">The sequence shown here is derived from an EMBL/GenBank/DDBJ whole genome shotgun (WGS) entry which is preliminary data.</text>
</comment>
<feature type="coiled-coil region" evidence="1">
    <location>
        <begin position="25"/>
        <end position="56"/>
    </location>
</feature>
<organism evidence="2 3">
    <name type="scientific">Cohnella lubricantis</name>
    <dbReference type="NCBI Taxonomy" id="2163172"/>
    <lineage>
        <taxon>Bacteria</taxon>
        <taxon>Bacillati</taxon>
        <taxon>Bacillota</taxon>
        <taxon>Bacilli</taxon>
        <taxon>Bacillales</taxon>
        <taxon>Paenibacillaceae</taxon>
        <taxon>Cohnella</taxon>
    </lineage>
</organism>
<dbReference type="AlphaFoldDB" id="A0A841TD51"/>
<gene>
    <name evidence="2" type="ORF">H4Q31_12530</name>
</gene>
<protein>
    <submittedName>
        <fullName evidence="2">Uncharacterized protein</fullName>
    </submittedName>
</protein>
<accession>A0A841TD51</accession>
<evidence type="ECO:0000256" key="1">
    <source>
        <dbReference type="SAM" id="Coils"/>
    </source>
</evidence>
<name>A0A841TD51_9BACL</name>
<dbReference type="EMBL" id="JACJVN010000050">
    <property type="protein sequence ID" value="MBB6678126.1"/>
    <property type="molecule type" value="Genomic_DNA"/>
</dbReference>
<evidence type="ECO:0000313" key="2">
    <source>
        <dbReference type="EMBL" id="MBB6678126.1"/>
    </source>
</evidence>